<dbReference type="SMART" id="SM00710">
    <property type="entry name" value="PbH1"/>
    <property type="match status" value="6"/>
</dbReference>
<evidence type="ECO:0000256" key="1">
    <source>
        <dbReference type="ARBA" id="ARBA00008834"/>
    </source>
</evidence>
<dbReference type="GO" id="GO:0004650">
    <property type="term" value="F:polygalacturonase activity"/>
    <property type="evidence" value="ECO:0007669"/>
    <property type="project" value="InterPro"/>
</dbReference>
<dbReference type="Gene3D" id="2.160.20.10">
    <property type="entry name" value="Single-stranded right-handed beta-helix, Pectin lyase-like"/>
    <property type="match status" value="1"/>
</dbReference>
<dbReference type="InterPro" id="IPR051801">
    <property type="entry name" value="GH28_Enzymes"/>
</dbReference>
<evidence type="ECO:0000313" key="7">
    <source>
        <dbReference type="Proteomes" id="UP000036951"/>
    </source>
</evidence>
<dbReference type="EMBL" id="LFQU01000018">
    <property type="protein sequence ID" value="KOO68079.1"/>
    <property type="molecule type" value="Genomic_DNA"/>
</dbReference>
<evidence type="ECO:0000313" key="6">
    <source>
        <dbReference type="EMBL" id="KOO68079.1"/>
    </source>
</evidence>
<gene>
    <name evidence="6" type="ORF">ACU52_09505</name>
</gene>
<evidence type="ECO:0000256" key="4">
    <source>
        <dbReference type="RuleBase" id="RU361169"/>
    </source>
</evidence>
<dbReference type="PANTHER" id="PTHR31339:SF9">
    <property type="entry name" value="PLASMIN AND FIBRONECTIN-BINDING PROTEIN A"/>
    <property type="match status" value="1"/>
</dbReference>
<comment type="similarity">
    <text evidence="1 4">Belongs to the glycosyl hydrolase 28 family.</text>
</comment>
<proteinExistence type="inferred from homology"/>
<accession>A0A8E1QY63</accession>
<keyword evidence="5" id="KW-0732">Signal</keyword>
<comment type="caution">
    <text evidence="6">The sequence shown here is derived from an EMBL/GenBank/DDBJ whole genome shotgun (WGS) entry which is preliminary data.</text>
</comment>
<sequence>MKKVLSLCVAFMLALNFAQASDYDTYYQNLPVEMPKATAPVIPANTVNLKDFGGVGDGVTLNTEAFRKAISALNKQGGGHLVVPAGIWLTGMISLKDNIDLHIEKNAIIMASPEKSLFIKEENGKKDDKCTPLISASKRKNISITGEGVIDGNGAFWRPVKRSKVSDAEWKEFLYMGGTETEGGKLWFPFNLKHYENIAATPEAQEKMRTHLIRITDCENVLVKDVTLQNSPKFHLIPTRCNNVIVDNVTIRCPWNAQNGDALDISSCKNVLIVNNTIDAGDDGICMKAGAGESGLKYGPCENILIENNAVFHAHGGFVIGSEFTGGIKNIVVRNNRFSGTDTGLRFKSGIGRGGKVEGLYISDIFMTDIKDEAIVFECTYIDKKYSVKEDKAETATYTDAPFAPDFGDIHISNVVCRNTKTAISAHGLPGLKCVHDVTIDNCTFFYTKKDKDFDNNVDVKITNTKFLTYDK</sequence>
<evidence type="ECO:0000256" key="3">
    <source>
        <dbReference type="ARBA" id="ARBA00023295"/>
    </source>
</evidence>
<name>A0A8E1QY63_9BACT</name>
<dbReference type="SUPFAM" id="SSF51126">
    <property type="entry name" value="Pectin lyase-like"/>
    <property type="match status" value="1"/>
</dbReference>
<feature type="signal peptide" evidence="5">
    <location>
        <begin position="1"/>
        <end position="20"/>
    </location>
</feature>
<feature type="chain" id="PRO_5034507356" evidence="5">
    <location>
        <begin position="21"/>
        <end position="472"/>
    </location>
</feature>
<protein>
    <submittedName>
        <fullName evidence="6">Exo-poly-alpha-D-galacturonosidase</fullName>
    </submittedName>
</protein>
<dbReference type="GO" id="GO:0005975">
    <property type="term" value="P:carbohydrate metabolic process"/>
    <property type="evidence" value="ECO:0007669"/>
    <property type="project" value="InterPro"/>
</dbReference>
<keyword evidence="3 4" id="KW-0326">Glycosidase</keyword>
<keyword evidence="7" id="KW-1185">Reference proteome</keyword>
<dbReference type="RefSeq" id="WP_021854776.1">
    <property type="nucleotide sequence ID" value="NZ_DBFJNZ010000105.1"/>
</dbReference>
<dbReference type="InterPro" id="IPR012334">
    <property type="entry name" value="Pectin_lyas_fold"/>
</dbReference>
<organism evidence="6 7">
    <name type="scientific">Xylanibacter rarus</name>
    <dbReference type="NCBI Taxonomy" id="1676614"/>
    <lineage>
        <taxon>Bacteria</taxon>
        <taxon>Pseudomonadati</taxon>
        <taxon>Bacteroidota</taxon>
        <taxon>Bacteroidia</taxon>
        <taxon>Bacteroidales</taxon>
        <taxon>Prevotellaceae</taxon>
        <taxon>Xylanibacter</taxon>
    </lineage>
</organism>
<keyword evidence="2 4" id="KW-0378">Hydrolase</keyword>
<dbReference type="Proteomes" id="UP000036951">
    <property type="component" value="Unassembled WGS sequence"/>
</dbReference>
<evidence type="ECO:0000256" key="5">
    <source>
        <dbReference type="SAM" id="SignalP"/>
    </source>
</evidence>
<dbReference type="AlphaFoldDB" id="A0A8E1QY63"/>
<dbReference type="InterPro" id="IPR011050">
    <property type="entry name" value="Pectin_lyase_fold/virulence"/>
</dbReference>
<evidence type="ECO:0000256" key="2">
    <source>
        <dbReference type="ARBA" id="ARBA00022801"/>
    </source>
</evidence>
<dbReference type="PANTHER" id="PTHR31339">
    <property type="entry name" value="PECTIN LYASE-RELATED"/>
    <property type="match status" value="1"/>
</dbReference>
<dbReference type="Pfam" id="PF00295">
    <property type="entry name" value="Glyco_hydro_28"/>
    <property type="match status" value="1"/>
</dbReference>
<dbReference type="OrthoDB" id="9795222at2"/>
<reference evidence="6 7" key="1">
    <citation type="submission" date="2015-06" db="EMBL/GenBank/DDBJ databases">
        <title>Prevotella sp. 109, sp. nov., a novel member of the family Prevotellaceae isolated from human faeces.</title>
        <authorList>
            <person name="Shkoporov A.N."/>
            <person name="Chaplin A.V."/>
            <person name="Kafarskaia L.I."/>
            <person name="Efimov B.A."/>
        </authorList>
    </citation>
    <scope>NUCLEOTIDE SEQUENCE [LARGE SCALE GENOMIC DNA]</scope>
    <source>
        <strain evidence="6 7">109</strain>
    </source>
</reference>
<dbReference type="InterPro" id="IPR006626">
    <property type="entry name" value="PbH1"/>
</dbReference>
<dbReference type="InterPro" id="IPR000743">
    <property type="entry name" value="Glyco_hydro_28"/>
</dbReference>